<organism evidence="2 3">
    <name type="scientific">Streptosporangium algeriense</name>
    <dbReference type="NCBI Taxonomy" id="1682748"/>
    <lineage>
        <taxon>Bacteria</taxon>
        <taxon>Bacillati</taxon>
        <taxon>Actinomycetota</taxon>
        <taxon>Actinomycetes</taxon>
        <taxon>Streptosporangiales</taxon>
        <taxon>Streptosporangiaceae</taxon>
        <taxon>Streptosporangium</taxon>
    </lineage>
</organism>
<evidence type="ECO:0000313" key="3">
    <source>
        <dbReference type="Proteomes" id="UP001597024"/>
    </source>
</evidence>
<reference evidence="3" key="1">
    <citation type="journal article" date="2019" name="Int. J. Syst. Evol. Microbiol.">
        <title>The Global Catalogue of Microorganisms (GCM) 10K type strain sequencing project: providing services to taxonomists for standard genome sequencing and annotation.</title>
        <authorList>
            <consortium name="The Broad Institute Genomics Platform"/>
            <consortium name="The Broad Institute Genome Sequencing Center for Infectious Disease"/>
            <person name="Wu L."/>
            <person name="Ma J."/>
        </authorList>
    </citation>
    <scope>NUCLEOTIDE SEQUENCE [LARGE SCALE GENOMIC DNA]</scope>
    <source>
        <strain evidence="3">CCUG 62974</strain>
    </source>
</reference>
<sequence>MRERPGGREAVLDHEDDPVPQAGQVGDVAAEGDQVCAPAGVRSVRITDLVPLNGVTPRTVDHVG</sequence>
<name>A0ABW3E8K2_9ACTN</name>
<evidence type="ECO:0000256" key="1">
    <source>
        <dbReference type="SAM" id="MobiDB-lite"/>
    </source>
</evidence>
<dbReference type="EMBL" id="JBHTHX010003387">
    <property type="protein sequence ID" value="MFD0891676.1"/>
    <property type="molecule type" value="Genomic_DNA"/>
</dbReference>
<proteinExistence type="predicted"/>
<feature type="compositionally biased region" description="Basic and acidic residues" evidence="1">
    <location>
        <begin position="1"/>
        <end position="13"/>
    </location>
</feature>
<gene>
    <name evidence="2" type="ORF">ACFQ08_44605</name>
</gene>
<feature type="region of interest" description="Disordered" evidence="1">
    <location>
        <begin position="1"/>
        <end position="24"/>
    </location>
</feature>
<evidence type="ECO:0000313" key="2">
    <source>
        <dbReference type="EMBL" id="MFD0891676.1"/>
    </source>
</evidence>
<accession>A0ABW3E8K2</accession>
<feature type="non-terminal residue" evidence="2">
    <location>
        <position position="64"/>
    </location>
</feature>
<keyword evidence="3" id="KW-1185">Reference proteome</keyword>
<dbReference type="Proteomes" id="UP001597024">
    <property type="component" value="Unassembled WGS sequence"/>
</dbReference>
<protein>
    <submittedName>
        <fullName evidence="2">Uncharacterized protein</fullName>
    </submittedName>
</protein>
<comment type="caution">
    <text evidence="2">The sequence shown here is derived from an EMBL/GenBank/DDBJ whole genome shotgun (WGS) entry which is preliminary data.</text>
</comment>